<feature type="compositionally biased region" description="Basic and acidic residues" evidence="1">
    <location>
        <begin position="70"/>
        <end position="79"/>
    </location>
</feature>
<keyword evidence="3" id="KW-1185">Reference proteome</keyword>
<gene>
    <name evidence="2" type="ORF">CCGE525_36395</name>
</gene>
<evidence type="ECO:0000313" key="3">
    <source>
        <dbReference type="Proteomes" id="UP000282195"/>
    </source>
</evidence>
<protein>
    <submittedName>
        <fullName evidence="2">DUF2934 domain-containing protein</fullName>
    </submittedName>
</protein>
<geneLocation type="plasmid" evidence="3">
    <name>prccge525b</name>
</geneLocation>
<name>A0A387G7S2_9HYPH</name>
<dbReference type="Pfam" id="PF11154">
    <property type="entry name" value="DUF2934"/>
    <property type="match status" value="1"/>
</dbReference>
<dbReference type="Proteomes" id="UP000282195">
    <property type="component" value="Plasmid pRCCGE525b"/>
</dbReference>
<dbReference type="EMBL" id="CP032696">
    <property type="protein sequence ID" value="AYG64214.1"/>
    <property type="molecule type" value="Genomic_DNA"/>
</dbReference>
<organism evidence="2 3">
    <name type="scientific">Rhizobium jaguaris</name>
    <dbReference type="NCBI Taxonomy" id="1312183"/>
    <lineage>
        <taxon>Bacteria</taxon>
        <taxon>Pseudomonadati</taxon>
        <taxon>Pseudomonadota</taxon>
        <taxon>Alphaproteobacteria</taxon>
        <taxon>Hyphomicrobiales</taxon>
        <taxon>Rhizobiaceae</taxon>
        <taxon>Rhizobium/Agrobacterium group</taxon>
        <taxon>Rhizobium</taxon>
    </lineage>
</organism>
<sequence length="117" mass="13359">MAVDRHERIQRRAYEIWESEGRPEGADLRHWQQACDELDGDDLHETPQDRQGKDDRDDAALLQGAGESGYIDRSREKSPRSKKTPKNSQSSARSMPEIEITTGEKPSRQKIKKTEGP</sequence>
<dbReference type="KEGG" id="rjg:CCGE525_36395"/>
<proteinExistence type="predicted"/>
<dbReference type="AlphaFoldDB" id="A0A387G7S2"/>
<reference evidence="2 3" key="1">
    <citation type="submission" date="2018-10" db="EMBL/GenBank/DDBJ databases">
        <title>Rhizobium etli, R. leguminosarum and a new Rhizobium genospecies from Phaseolus dumosus.</title>
        <authorList>
            <person name="Ramirez-Puebla S.T."/>
            <person name="Rogel-Hernandez M.A."/>
            <person name="Guerrero G."/>
            <person name="Ormeno-Orrillo E."/>
            <person name="Martinez-Romero J.C."/>
            <person name="Negrete-Yankelevich S."/>
            <person name="Martinez-Romero E."/>
        </authorList>
    </citation>
    <scope>NUCLEOTIDE SEQUENCE [LARGE SCALE GENOMIC DNA]</scope>
    <source>
        <strain evidence="2 3">CCGE525</strain>
        <plasmid evidence="3">prccge525b</plasmid>
    </source>
</reference>
<evidence type="ECO:0000256" key="1">
    <source>
        <dbReference type="SAM" id="MobiDB-lite"/>
    </source>
</evidence>
<accession>A0A387G7S2</accession>
<dbReference type="RefSeq" id="WP_120709111.1">
    <property type="nucleotide sequence ID" value="NZ_CP032696.1"/>
</dbReference>
<dbReference type="InterPro" id="IPR021327">
    <property type="entry name" value="DUF2934"/>
</dbReference>
<dbReference type="OrthoDB" id="9811127at2"/>
<feature type="region of interest" description="Disordered" evidence="1">
    <location>
        <begin position="1"/>
        <end position="117"/>
    </location>
</feature>
<keyword evidence="2" id="KW-0614">Plasmid</keyword>
<evidence type="ECO:0000313" key="2">
    <source>
        <dbReference type="EMBL" id="AYG64214.1"/>
    </source>
</evidence>
<feature type="compositionally biased region" description="Basic and acidic residues" evidence="1">
    <location>
        <begin position="41"/>
        <end position="59"/>
    </location>
</feature>
<feature type="compositionally biased region" description="Basic and acidic residues" evidence="1">
    <location>
        <begin position="1"/>
        <end position="30"/>
    </location>
</feature>